<dbReference type="SUPFAM" id="SSF81298">
    <property type="entry name" value="Adenylylcyclase toxin (the edema factor)"/>
    <property type="match status" value="1"/>
</dbReference>
<keyword evidence="4" id="KW-1185">Reference proteome</keyword>
<reference evidence="3 4" key="1">
    <citation type="submission" date="2020-08" db="EMBL/GenBank/DDBJ databases">
        <title>Genomic Encyclopedia of Type Strains, Phase IV (KMG-IV): sequencing the most valuable type-strain genomes for metagenomic binning, comparative biology and taxonomic classification.</title>
        <authorList>
            <person name="Goeker M."/>
        </authorList>
    </citation>
    <scope>NUCLEOTIDE SEQUENCE [LARGE SCALE GENOMIC DNA]</scope>
    <source>
        <strain evidence="3 4">DSM 12252</strain>
    </source>
</reference>
<evidence type="ECO:0000256" key="1">
    <source>
        <dbReference type="SAM" id="MobiDB-lite"/>
    </source>
</evidence>
<dbReference type="Gene3D" id="3.90.1760.10">
    <property type="entry name" value="Anthrax toxin, edema factor, central domain"/>
    <property type="match status" value="1"/>
</dbReference>
<name>A0A7W8DIN2_9BACT</name>
<dbReference type="InterPro" id="IPR037017">
    <property type="entry name" value="Anthrax_toxin_edema_cen_sf"/>
</dbReference>
<accession>A0A7W8DIN2</accession>
<gene>
    <name evidence="3" type="ORF">HNQ65_000802</name>
</gene>
<evidence type="ECO:0000313" key="3">
    <source>
        <dbReference type="EMBL" id="MBB5031248.1"/>
    </source>
</evidence>
<dbReference type="Proteomes" id="UP000590740">
    <property type="component" value="Unassembled WGS sequence"/>
</dbReference>
<dbReference type="AlphaFoldDB" id="A0A7W8DIN2"/>
<sequence>MSLQGIQGRLAVAGQTLQNIGRDLASHLHDMLVSAGQALKQLGGIIAQPFLAFGRALSTRDVEVQTPPERRNSNTAPNVQSRESEIESLLQGMEEIDTEFDSLDLNEFDVPPQPRDTLDFDFDQQVSGGGRQKIEFDDISQTPQNGVLHYGEENISQTPQNGVLFYGVEDIAQTPQSGVLSAGVHDLGQVPQHGFLEGTVSLPRPQQGKMDPFNYRLEQLKGKGMTSGQEAVTGSGLVPEHVEKFKSVAKETNAILMFRPVNQMSTGLLQEGTAAKGLNVHGKSSDWGPMAGYIAKDQNLSKKHNSLEDVNKGIKDNQHSLEHDSERVGVSQLSLSPNRLEYLLDKQLMRPCDEHGNLLQSPPGQGPMYFLNRAAGPNEISEPNANYMFKLEPSDQGFTVSYKSLEGRTPLAGDPVKDWTPLEVMGGKSGKDSAPIPLTADYDMFAMLPKVGDGTLIGKELASEMKSDTPPMSSRMKELTDQLGSARERLTQARESGDQDQIKSIRREMVGLGLKIAVQKRSEAQNSFVGIVNEARTKLLGQEQRRELDPELGRLTQWQRDIRSKLNDSVKGEGGYTGGDLIKHGTEMDNTQFSEKDDKVFVIMPNGETFMTQSWEQTQAFMWAAKQDDFLTYTNRSYLKEGERSTQTTFYPGQKQQGENAIKFNGKPLSFDMRSAAIKLGLEDPG</sequence>
<evidence type="ECO:0000313" key="4">
    <source>
        <dbReference type="Proteomes" id="UP000590740"/>
    </source>
</evidence>
<dbReference type="InterPro" id="IPR035099">
    <property type="entry name" value="Anthrax_toxin_C-terminal"/>
</dbReference>
<feature type="domain" description="Anthrax toxin edema factor central" evidence="2">
    <location>
        <begin position="229"/>
        <end position="356"/>
    </location>
</feature>
<comment type="caution">
    <text evidence="3">The sequence shown here is derived from an EMBL/GenBank/DDBJ whole genome shotgun (WGS) entry which is preliminary data.</text>
</comment>
<dbReference type="Pfam" id="PF03497">
    <property type="entry name" value="Anthrax_toxA"/>
    <property type="match status" value="1"/>
</dbReference>
<dbReference type="EMBL" id="JACHIG010000001">
    <property type="protein sequence ID" value="MBB5031248.1"/>
    <property type="molecule type" value="Genomic_DNA"/>
</dbReference>
<feature type="compositionally biased region" description="Basic and acidic residues" evidence="1">
    <location>
        <begin position="61"/>
        <end position="72"/>
    </location>
</feature>
<dbReference type="InterPro" id="IPR005165">
    <property type="entry name" value="Anthrax_toxin_edema_cen"/>
</dbReference>
<organism evidence="3 4">
    <name type="scientific">Prosthecobacter vanneervenii</name>
    <dbReference type="NCBI Taxonomy" id="48466"/>
    <lineage>
        <taxon>Bacteria</taxon>
        <taxon>Pseudomonadati</taxon>
        <taxon>Verrucomicrobiota</taxon>
        <taxon>Verrucomicrobiia</taxon>
        <taxon>Verrucomicrobiales</taxon>
        <taxon>Verrucomicrobiaceae</taxon>
        <taxon>Prosthecobacter</taxon>
    </lineage>
</organism>
<dbReference type="GO" id="GO:0008294">
    <property type="term" value="F:calcium- and calmodulin-responsive adenylate cyclase activity"/>
    <property type="evidence" value="ECO:0007669"/>
    <property type="project" value="InterPro"/>
</dbReference>
<dbReference type="Gene3D" id="3.30.70.1720">
    <property type="match status" value="1"/>
</dbReference>
<dbReference type="RefSeq" id="WP_184338180.1">
    <property type="nucleotide sequence ID" value="NZ_JACHIG010000001.1"/>
</dbReference>
<proteinExistence type="predicted"/>
<feature type="region of interest" description="Disordered" evidence="1">
    <location>
        <begin position="61"/>
        <end position="83"/>
    </location>
</feature>
<protein>
    <recommendedName>
        <fullName evidence="2">Anthrax toxin edema factor central domain-containing protein</fullName>
    </recommendedName>
</protein>
<dbReference type="GO" id="GO:0005576">
    <property type="term" value="C:extracellular region"/>
    <property type="evidence" value="ECO:0007669"/>
    <property type="project" value="InterPro"/>
</dbReference>
<evidence type="ECO:0000259" key="2">
    <source>
        <dbReference type="Pfam" id="PF03497"/>
    </source>
</evidence>